<evidence type="ECO:0000313" key="2">
    <source>
        <dbReference type="EMBL" id="TYQ00812.1"/>
    </source>
</evidence>
<proteinExistence type="predicted"/>
<comment type="caution">
    <text evidence="2">The sequence shown here is derived from an EMBL/GenBank/DDBJ whole genome shotgun (WGS) entry which is preliminary data.</text>
</comment>
<accession>A0A652YI05</accession>
<dbReference type="EMBL" id="VNIQ01000011">
    <property type="protein sequence ID" value="TYQ00812.1"/>
    <property type="molecule type" value="Genomic_DNA"/>
</dbReference>
<organism evidence="2">
    <name type="scientific">Nocardia globerula</name>
    <dbReference type="NCBI Taxonomy" id="1818"/>
    <lineage>
        <taxon>Bacteria</taxon>
        <taxon>Bacillati</taxon>
        <taxon>Actinomycetota</taxon>
        <taxon>Actinomycetes</taxon>
        <taxon>Mycobacteriales</taxon>
        <taxon>Nocardiaceae</taxon>
        <taxon>Nocardia</taxon>
    </lineage>
</organism>
<keyword evidence="1" id="KW-0472">Membrane</keyword>
<evidence type="ECO:0000256" key="1">
    <source>
        <dbReference type="SAM" id="Phobius"/>
    </source>
</evidence>
<protein>
    <submittedName>
        <fullName evidence="2">Uncharacterized protein</fullName>
    </submittedName>
</protein>
<feature type="transmembrane region" description="Helical" evidence="1">
    <location>
        <begin position="18"/>
        <end position="37"/>
    </location>
</feature>
<feature type="transmembrane region" description="Helical" evidence="1">
    <location>
        <begin position="49"/>
        <end position="70"/>
    </location>
</feature>
<dbReference type="AlphaFoldDB" id="A0A652YI05"/>
<sequence>MRWDQPKWLSPMTGPDELLVGGLLTLLLAATGLLWMISTLHIVGEDRRWSWWITVAPTIVITGAILYFTVPGS</sequence>
<keyword evidence="1" id="KW-1133">Transmembrane helix</keyword>
<reference evidence="2" key="1">
    <citation type="submission" date="2019-07" db="EMBL/GenBank/DDBJ databases">
        <title>Genomic Encyclopedia of Type Strains, Phase IV (KMG-IV): sequencing the most valuable type-strain genomes for metagenomic binning, comparative biology and taxonomic classification.</title>
        <authorList>
            <person name="Goeker M."/>
        </authorList>
    </citation>
    <scope>NUCLEOTIDE SEQUENCE</scope>
    <source>
        <strain evidence="2">DSM 44596</strain>
    </source>
</reference>
<keyword evidence="1" id="KW-0812">Transmembrane</keyword>
<gene>
    <name evidence="2" type="ORF">FNL38_11126</name>
</gene>
<name>A0A652YI05_NOCGL</name>